<gene>
    <name evidence="4" type="ORF">F1C12_10825</name>
</gene>
<dbReference type="KEGG" id="lse:F1C12_10825"/>
<accession>A0A7G6YAQ8</accession>
<organism evidence="4 5">
    <name type="scientific">Leifsonia shinshuensis</name>
    <dbReference type="NCBI Taxonomy" id="150026"/>
    <lineage>
        <taxon>Bacteria</taxon>
        <taxon>Bacillati</taxon>
        <taxon>Actinomycetota</taxon>
        <taxon>Actinomycetes</taxon>
        <taxon>Micrococcales</taxon>
        <taxon>Microbacteriaceae</taxon>
        <taxon>Leifsonia</taxon>
    </lineage>
</organism>
<dbReference type="SUPFAM" id="SSF53850">
    <property type="entry name" value="Periplasmic binding protein-like II"/>
    <property type="match status" value="1"/>
</dbReference>
<dbReference type="EMBL" id="CP043641">
    <property type="protein sequence ID" value="QNE35573.1"/>
    <property type="molecule type" value="Genomic_DNA"/>
</dbReference>
<comment type="similarity">
    <text evidence="1">Belongs to the bacterial solute-binding protein 1 family.</text>
</comment>
<evidence type="ECO:0000313" key="5">
    <source>
        <dbReference type="Proteomes" id="UP000515511"/>
    </source>
</evidence>
<keyword evidence="2" id="KW-0813">Transport</keyword>
<dbReference type="InterPro" id="IPR006059">
    <property type="entry name" value="SBP"/>
</dbReference>
<dbReference type="Pfam" id="PF01547">
    <property type="entry name" value="SBP_bac_1"/>
    <property type="match status" value="1"/>
</dbReference>
<evidence type="ECO:0000256" key="1">
    <source>
        <dbReference type="ARBA" id="ARBA00008520"/>
    </source>
</evidence>
<dbReference type="InterPro" id="IPR050490">
    <property type="entry name" value="Bact_solute-bd_prot1"/>
</dbReference>
<evidence type="ECO:0000256" key="2">
    <source>
        <dbReference type="ARBA" id="ARBA00022448"/>
    </source>
</evidence>
<proteinExistence type="inferred from homology"/>
<name>A0A7G6YAQ8_9MICO</name>
<sequence>MSFGRRILLRPTPRDHPHEMESKMTRKTTRWLTALGSAVAATALLAGCVSTSGEAQQAKSGPDASGPLILQSRFTDAEKGGLDKLVKDFNAKGEGQVKVNTIPTNTFNQQLPSYLTAKNPPDVYTWYAGQATRDFADQNLLLDLSSVWKDHGSDFPSSLKSLSQDSSGKEVFVPTGYYWWGVYYFKSDFQKLGITPPKTWDEFLADSAKIKGQGVTPFTAGLSDNAWLASAWFDYLDLRINGADFHLKLLSGKEKYDSPQVRKVFAAFKQVLPYFDPAVLGTTQNQAMSDFSQGKVAMYLLGAWAQPSVPADKQSDLAFFQFPTIDPSVPVAEEGPTDGFIASVKTDKPNLTKKFLDYVASPQAQTDLAASQQGTYLPANSKASLNLDALSKQGKDMLQSAKQVTQFYNRDAGDAQQTPADTALTSFIAHPENLDQILKDWDAASAKIRATS</sequence>
<reference evidence="5" key="1">
    <citation type="submission" date="2019-09" db="EMBL/GenBank/DDBJ databases">
        <title>Antimicrobial potential of Antarctic Bacteria.</title>
        <authorList>
            <person name="Benaud N."/>
            <person name="Edwards R.J."/>
            <person name="Ferrari B.C."/>
        </authorList>
    </citation>
    <scope>NUCLEOTIDE SEQUENCE [LARGE SCALE GENOMIC DNA]</scope>
    <source>
        <strain evidence="5">INR9</strain>
    </source>
</reference>
<dbReference type="Gene3D" id="3.40.190.10">
    <property type="entry name" value="Periplasmic binding protein-like II"/>
    <property type="match status" value="2"/>
</dbReference>
<feature type="region of interest" description="Disordered" evidence="3">
    <location>
        <begin position="1"/>
        <end position="25"/>
    </location>
</feature>
<protein>
    <submittedName>
        <fullName evidence="4">Extracellular solute-binding protein</fullName>
    </submittedName>
</protein>
<dbReference type="PANTHER" id="PTHR43649">
    <property type="entry name" value="ARABINOSE-BINDING PROTEIN-RELATED"/>
    <property type="match status" value="1"/>
</dbReference>
<feature type="compositionally biased region" description="Basic and acidic residues" evidence="3">
    <location>
        <begin position="12"/>
        <end position="24"/>
    </location>
</feature>
<dbReference type="PANTHER" id="PTHR43649:SF29">
    <property type="entry name" value="OSMOPROTECTIVE COMPOUNDS-BINDING PROTEIN GGTB"/>
    <property type="match status" value="1"/>
</dbReference>
<dbReference type="Proteomes" id="UP000515511">
    <property type="component" value="Chromosome"/>
</dbReference>
<dbReference type="AlphaFoldDB" id="A0A7G6YAQ8"/>
<evidence type="ECO:0000313" key="4">
    <source>
        <dbReference type="EMBL" id="QNE35573.1"/>
    </source>
</evidence>
<evidence type="ECO:0000256" key="3">
    <source>
        <dbReference type="SAM" id="MobiDB-lite"/>
    </source>
</evidence>